<dbReference type="Pfam" id="PF10502">
    <property type="entry name" value="Peptidase_S26"/>
    <property type="match status" value="1"/>
</dbReference>
<dbReference type="PRINTS" id="PR00727">
    <property type="entry name" value="LEADERPTASE"/>
</dbReference>
<keyword evidence="6" id="KW-0472">Membrane</keyword>
<comment type="subcellular location">
    <subcellularLocation>
        <location evidence="6">Membrane</location>
        <topology evidence="6">Single-pass type II membrane protein</topology>
    </subcellularLocation>
</comment>
<dbReference type="CDD" id="cd06530">
    <property type="entry name" value="S26_SPase_I"/>
    <property type="match status" value="1"/>
</dbReference>
<feature type="domain" description="Peptidase S26" evidence="7">
    <location>
        <begin position="29"/>
        <end position="275"/>
    </location>
</feature>
<comment type="catalytic activity">
    <reaction evidence="1 6">
        <text>Cleavage of hydrophobic, N-terminal signal or leader sequences from secreted and periplasmic proteins.</text>
        <dbReference type="EC" id="3.4.21.89"/>
    </reaction>
</comment>
<comment type="caution">
    <text evidence="8">The sequence shown here is derived from an EMBL/GenBank/DDBJ whole genome shotgun (WGS) entry which is preliminary data.</text>
</comment>
<dbReference type="GO" id="GO:0009003">
    <property type="term" value="F:signal peptidase activity"/>
    <property type="evidence" value="ECO:0007669"/>
    <property type="project" value="UniProtKB-EC"/>
</dbReference>
<keyword evidence="6" id="KW-1133">Transmembrane helix</keyword>
<evidence type="ECO:0000256" key="6">
    <source>
        <dbReference type="RuleBase" id="RU362042"/>
    </source>
</evidence>
<dbReference type="Gene3D" id="2.10.109.10">
    <property type="entry name" value="Umud Fragment, subunit A"/>
    <property type="match status" value="1"/>
</dbReference>
<reference evidence="8 9" key="1">
    <citation type="submission" date="2020-12" db="EMBL/GenBank/DDBJ databases">
        <title>Sphingomonas sp.</title>
        <authorList>
            <person name="Kim M.K."/>
        </authorList>
    </citation>
    <scope>NUCLEOTIDE SEQUENCE [LARGE SCALE GENOMIC DNA]</scope>
    <source>
        <strain evidence="8 9">BT552</strain>
    </source>
</reference>
<proteinExistence type="inferred from homology"/>
<evidence type="ECO:0000256" key="3">
    <source>
        <dbReference type="ARBA" id="ARBA00013208"/>
    </source>
</evidence>
<dbReference type="InterPro" id="IPR036286">
    <property type="entry name" value="LexA/Signal_pep-like_sf"/>
</dbReference>
<dbReference type="PROSITE" id="PS00760">
    <property type="entry name" value="SPASE_I_2"/>
    <property type="match status" value="1"/>
</dbReference>
<keyword evidence="9" id="KW-1185">Reference proteome</keyword>
<evidence type="ECO:0000256" key="5">
    <source>
        <dbReference type="ARBA" id="ARBA00022801"/>
    </source>
</evidence>
<dbReference type="EMBL" id="JAFEMC010000003">
    <property type="protein sequence ID" value="MBM6576699.1"/>
    <property type="molecule type" value="Genomic_DNA"/>
</dbReference>
<keyword evidence="5 6" id="KW-0378">Hydrolase</keyword>
<gene>
    <name evidence="8" type="primary">lepB</name>
    <name evidence="8" type="ORF">ILT43_09960</name>
</gene>
<name>A0ABS2D6Z0_9SPHN</name>
<dbReference type="SUPFAM" id="SSF51306">
    <property type="entry name" value="LexA/Signal peptidase"/>
    <property type="match status" value="1"/>
</dbReference>
<organism evidence="8 9">
    <name type="scientific">Sphingomonas longa</name>
    <dbReference type="NCBI Taxonomy" id="2778730"/>
    <lineage>
        <taxon>Bacteria</taxon>
        <taxon>Pseudomonadati</taxon>
        <taxon>Pseudomonadota</taxon>
        <taxon>Alphaproteobacteria</taxon>
        <taxon>Sphingomonadales</taxon>
        <taxon>Sphingomonadaceae</taxon>
        <taxon>Sphingomonas</taxon>
    </lineage>
</organism>
<dbReference type="InterPro" id="IPR000223">
    <property type="entry name" value="Pept_S26A_signal_pept_1"/>
</dbReference>
<evidence type="ECO:0000259" key="7">
    <source>
        <dbReference type="Pfam" id="PF10502"/>
    </source>
</evidence>
<dbReference type="EC" id="3.4.21.89" evidence="3 6"/>
<keyword evidence="6" id="KW-0645">Protease</keyword>
<sequence length="312" mass="33674">MNEAPVVKDEGDAKSPPAKKVGTDWWSEIKGIFWLIVIVLGFHSFVAKPFYIPSESMLPGLQVGDRLVVSKFAYGWSFVSPTIPNPVAIFKGLVLREPVDSWSAQLPFIKGRLLGSLPTRGDVVIVTPPGTRNDYIKRVIGLPGDTLEVREGTVILNGTPVKRGTVHDTLIPVDTNSPCRESDYPGARETLPDGGAVCRLPTVTETLPNGRHYETIELGYSPGDNYGPIKIPQGRVFLMGDNRDRSADSRFPLADLGLGGPVPYENLGGRAEFVTFSLDGDATFNPLTWPGSLRGNRAGTSLHPATGAIVAN</sequence>
<dbReference type="InterPro" id="IPR019533">
    <property type="entry name" value="Peptidase_S26"/>
</dbReference>
<comment type="similarity">
    <text evidence="2 6">Belongs to the peptidase S26 family.</text>
</comment>
<dbReference type="PANTHER" id="PTHR43390:SF1">
    <property type="entry name" value="CHLOROPLAST PROCESSING PEPTIDASE"/>
    <property type="match status" value="1"/>
</dbReference>
<evidence type="ECO:0000256" key="2">
    <source>
        <dbReference type="ARBA" id="ARBA00009370"/>
    </source>
</evidence>
<accession>A0ABS2D6Z0</accession>
<protein>
    <recommendedName>
        <fullName evidence="4 6">Signal peptidase I</fullName>
        <ecNumber evidence="3 6">3.4.21.89</ecNumber>
    </recommendedName>
</protein>
<dbReference type="NCBIfam" id="TIGR02227">
    <property type="entry name" value="sigpep_I_bact"/>
    <property type="match status" value="1"/>
</dbReference>
<evidence type="ECO:0000256" key="1">
    <source>
        <dbReference type="ARBA" id="ARBA00000677"/>
    </source>
</evidence>
<dbReference type="Proteomes" id="UP000763641">
    <property type="component" value="Unassembled WGS sequence"/>
</dbReference>
<dbReference type="PANTHER" id="PTHR43390">
    <property type="entry name" value="SIGNAL PEPTIDASE I"/>
    <property type="match status" value="1"/>
</dbReference>
<feature type="transmembrane region" description="Helical" evidence="6">
    <location>
        <begin position="32"/>
        <end position="51"/>
    </location>
</feature>
<evidence type="ECO:0000313" key="9">
    <source>
        <dbReference type="Proteomes" id="UP000763641"/>
    </source>
</evidence>
<evidence type="ECO:0000256" key="4">
    <source>
        <dbReference type="ARBA" id="ARBA00019232"/>
    </source>
</evidence>
<dbReference type="InterPro" id="IPR019757">
    <property type="entry name" value="Pept_S26A_signal_pept_1_Lys-AS"/>
</dbReference>
<evidence type="ECO:0000313" key="8">
    <source>
        <dbReference type="EMBL" id="MBM6576699.1"/>
    </source>
</evidence>
<keyword evidence="6" id="KW-0812">Transmembrane</keyword>